<dbReference type="Proteomes" id="UP000215224">
    <property type="component" value="Chromosome"/>
</dbReference>
<evidence type="ECO:0008006" key="4">
    <source>
        <dbReference type="Google" id="ProtNLM"/>
    </source>
</evidence>
<dbReference type="KEGG" id="bcoh:BC6307_14995"/>
<evidence type="ECO:0000256" key="1">
    <source>
        <dbReference type="SAM" id="Phobius"/>
    </source>
</evidence>
<dbReference type="RefSeq" id="WP_066416454.1">
    <property type="nucleotide sequence ID" value="NZ_CP018866.1"/>
</dbReference>
<evidence type="ECO:0000313" key="3">
    <source>
        <dbReference type="Proteomes" id="UP000215224"/>
    </source>
</evidence>
<dbReference type="AlphaFoldDB" id="A0A223KSN6"/>
<organism evidence="2 3">
    <name type="scientific">Sutcliffiella cohnii</name>
    <dbReference type="NCBI Taxonomy" id="33932"/>
    <lineage>
        <taxon>Bacteria</taxon>
        <taxon>Bacillati</taxon>
        <taxon>Bacillota</taxon>
        <taxon>Bacilli</taxon>
        <taxon>Bacillales</taxon>
        <taxon>Bacillaceae</taxon>
        <taxon>Sutcliffiella</taxon>
    </lineage>
</organism>
<reference evidence="2 3" key="1">
    <citation type="submission" date="2016-12" db="EMBL/GenBank/DDBJ databases">
        <title>The whole genome sequencing and assembly of Bacillus cohnii DSM 6307T strain.</title>
        <authorList>
            <person name="Lee Y.-J."/>
            <person name="Yi H."/>
            <person name="Bahn Y.-S."/>
            <person name="Kim J.F."/>
            <person name="Lee D.-W."/>
        </authorList>
    </citation>
    <scope>NUCLEOTIDE SEQUENCE [LARGE SCALE GENOMIC DNA]</scope>
    <source>
        <strain evidence="2 3">DSM 6307</strain>
    </source>
</reference>
<dbReference type="EMBL" id="CP018866">
    <property type="protein sequence ID" value="AST92505.1"/>
    <property type="molecule type" value="Genomic_DNA"/>
</dbReference>
<gene>
    <name evidence="2" type="ORF">BC6307_14995</name>
</gene>
<sequence>MPTCQSCGTKWGWKQTIKKSFTFHSALECPYCGKKQYWTTKSRRKVSFSTMIIPFFIIVPSLFTISRLLILSMLISLCLLVLSIIPFIMELSDEEEPLW</sequence>
<name>A0A223KSN6_9BACI</name>
<evidence type="ECO:0000313" key="2">
    <source>
        <dbReference type="EMBL" id="AST92505.1"/>
    </source>
</evidence>
<feature type="transmembrane region" description="Helical" evidence="1">
    <location>
        <begin position="46"/>
        <end position="63"/>
    </location>
</feature>
<keyword evidence="1" id="KW-1133">Transmembrane helix</keyword>
<keyword evidence="1" id="KW-0472">Membrane</keyword>
<keyword evidence="3" id="KW-1185">Reference proteome</keyword>
<protein>
    <recommendedName>
        <fullName evidence="4">Cxxc_20_cxxc protein</fullName>
    </recommendedName>
</protein>
<proteinExistence type="predicted"/>
<accession>A0A223KSN6</accession>
<keyword evidence="1" id="KW-0812">Transmembrane</keyword>
<dbReference type="STRING" id="1314751.GCA_001591425_02433"/>
<dbReference type="NCBIfam" id="TIGR04104">
    <property type="entry name" value="cxxc_20_cxxc"/>
    <property type="match status" value="1"/>
</dbReference>
<feature type="transmembrane region" description="Helical" evidence="1">
    <location>
        <begin position="69"/>
        <end position="89"/>
    </location>
</feature>
<dbReference type="InterPro" id="IPR026369">
    <property type="entry name" value="CxxC_20_CxxC"/>
</dbReference>